<organism evidence="2 3">
    <name type="scientific">Athelia psychrophila</name>
    <dbReference type="NCBI Taxonomy" id="1759441"/>
    <lineage>
        <taxon>Eukaryota</taxon>
        <taxon>Fungi</taxon>
        <taxon>Dikarya</taxon>
        <taxon>Basidiomycota</taxon>
        <taxon>Agaricomycotina</taxon>
        <taxon>Agaricomycetes</taxon>
        <taxon>Agaricomycetidae</taxon>
        <taxon>Atheliales</taxon>
        <taxon>Atheliaceae</taxon>
        <taxon>Athelia</taxon>
    </lineage>
</organism>
<name>A0A166H1D9_9AGAM</name>
<sequence length="322" mass="36181">MAYSETLRVARLASHRLDSLPSILSLRPLLQHTTILQSPSSLTFNRALVEVDLTRYARQRLHIWWIGPEETDKTQLMDQLELHGTVGDDIAALPSTYGSLTNGSSMLRWNTWNDAKLADEFLQAYSSLEIPRMSGQPDMFQSLHTSVTNVLFLLSYTPDAVTFYREQFYMNSFFIPVIPDAILEPTVPAVLDDILREIKFGYLPVGPQFPDHTRDGTSQIGAEKIREGDSGGVAHQGLEMVSVADRLEAQRWMFTHAGSNSVHERILNGMPMILWPLIYDRGRPSLLVKNSLILTSVPYIPSSEPLVALNMSQELTIAIELV</sequence>
<protein>
    <submittedName>
        <fullName evidence="2">Uncharacterized protein</fullName>
    </submittedName>
</protein>
<evidence type="ECO:0000256" key="1">
    <source>
        <dbReference type="ARBA" id="ARBA00022679"/>
    </source>
</evidence>
<dbReference type="OrthoDB" id="5835829at2759"/>
<dbReference type="Gene3D" id="3.40.50.2000">
    <property type="entry name" value="Glycogen Phosphorylase B"/>
    <property type="match status" value="1"/>
</dbReference>
<dbReference type="Proteomes" id="UP000076532">
    <property type="component" value="Unassembled WGS sequence"/>
</dbReference>
<dbReference type="AlphaFoldDB" id="A0A166H1D9"/>
<dbReference type="GO" id="GO:0008194">
    <property type="term" value="F:UDP-glycosyltransferase activity"/>
    <property type="evidence" value="ECO:0007669"/>
    <property type="project" value="InterPro"/>
</dbReference>
<dbReference type="EMBL" id="KV417573">
    <property type="protein sequence ID" value="KZP18383.1"/>
    <property type="molecule type" value="Genomic_DNA"/>
</dbReference>
<dbReference type="InterPro" id="IPR002213">
    <property type="entry name" value="UDP_glucos_trans"/>
</dbReference>
<evidence type="ECO:0000313" key="3">
    <source>
        <dbReference type="Proteomes" id="UP000076532"/>
    </source>
</evidence>
<proteinExistence type="predicted"/>
<gene>
    <name evidence="2" type="ORF">FIBSPDRAFT_1027828</name>
</gene>
<keyword evidence="3" id="KW-1185">Reference proteome</keyword>
<reference evidence="2 3" key="1">
    <citation type="journal article" date="2016" name="Mol. Biol. Evol.">
        <title>Comparative Genomics of Early-Diverging Mushroom-Forming Fungi Provides Insights into the Origins of Lignocellulose Decay Capabilities.</title>
        <authorList>
            <person name="Nagy L.G."/>
            <person name="Riley R."/>
            <person name="Tritt A."/>
            <person name="Adam C."/>
            <person name="Daum C."/>
            <person name="Floudas D."/>
            <person name="Sun H."/>
            <person name="Yadav J.S."/>
            <person name="Pangilinan J."/>
            <person name="Larsson K.H."/>
            <person name="Matsuura K."/>
            <person name="Barry K."/>
            <person name="Labutti K."/>
            <person name="Kuo R."/>
            <person name="Ohm R.A."/>
            <person name="Bhattacharya S.S."/>
            <person name="Shirouzu T."/>
            <person name="Yoshinaga Y."/>
            <person name="Martin F.M."/>
            <person name="Grigoriev I.V."/>
            <person name="Hibbett D.S."/>
        </authorList>
    </citation>
    <scope>NUCLEOTIDE SEQUENCE [LARGE SCALE GENOMIC DNA]</scope>
    <source>
        <strain evidence="2 3">CBS 109695</strain>
    </source>
</reference>
<dbReference type="Pfam" id="PF00201">
    <property type="entry name" value="UDPGT"/>
    <property type="match status" value="1"/>
</dbReference>
<dbReference type="SUPFAM" id="SSF53756">
    <property type="entry name" value="UDP-Glycosyltransferase/glycogen phosphorylase"/>
    <property type="match status" value="1"/>
</dbReference>
<accession>A0A166H1D9</accession>
<keyword evidence="1" id="KW-0808">Transferase</keyword>
<evidence type="ECO:0000313" key="2">
    <source>
        <dbReference type="EMBL" id="KZP18383.1"/>
    </source>
</evidence>